<gene>
    <name evidence="1" type="ORF">HPB50_012310</name>
</gene>
<keyword evidence="2" id="KW-1185">Reference proteome</keyword>
<proteinExistence type="predicted"/>
<dbReference type="Proteomes" id="UP000821845">
    <property type="component" value="Chromosome 1"/>
</dbReference>
<name>A0ACB7TLI3_HYAAI</name>
<dbReference type="EMBL" id="CM023481">
    <property type="protein sequence ID" value="KAH6946222.1"/>
    <property type="molecule type" value="Genomic_DNA"/>
</dbReference>
<sequence length="128" mass="14377">MARGVFSHLTYDDTSDNPQDNLRMSCTRHDRCIRTQPSRPFRPSLCGRDLITALSKRGVPFEQLTAPELPAAPISATYRVNNLLAEFEEVSSADLGFIKAVQLKVPYKLFRGLVISDVLNQPRFRSAP</sequence>
<comment type="caution">
    <text evidence="1">The sequence shown here is derived from an EMBL/GenBank/DDBJ whole genome shotgun (WGS) entry which is preliminary data.</text>
</comment>
<evidence type="ECO:0000313" key="1">
    <source>
        <dbReference type="EMBL" id="KAH6946222.1"/>
    </source>
</evidence>
<evidence type="ECO:0000313" key="2">
    <source>
        <dbReference type="Proteomes" id="UP000821845"/>
    </source>
</evidence>
<organism evidence="1 2">
    <name type="scientific">Hyalomma asiaticum</name>
    <name type="common">Tick</name>
    <dbReference type="NCBI Taxonomy" id="266040"/>
    <lineage>
        <taxon>Eukaryota</taxon>
        <taxon>Metazoa</taxon>
        <taxon>Ecdysozoa</taxon>
        <taxon>Arthropoda</taxon>
        <taxon>Chelicerata</taxon>
        <taxon>Arachnida</taxon>
        <taxon>Acari</taxon>
        <taxon>Parasitiformes</taxon>
        <taxon>Ixodida</taxon>
        <taxon>Ixodoidea</taxon>
        <taxon>Ixodidae</taxon>
        <taxon>Hyalomminae</taxon>
        <taxon>Hyalomma</taxon>
    </lineage>
</organism>
<reference evidence="1" key="1">
    <citation type="submission" date="2020-05" db="EMBL/GenBank/DDBJ databases">
        <title>Large-scale comparative analyses of tick genomes elucidate their genetic diversity and vector capacities.</title>
        <authorList>
            <person name="Jia N."/>
            <person name="Wang J."/>
            <person name="Shi W."/>
            <person name="Du L."/>
            <person name="Sun Y."/>
            <person name="Zhan W."/>
            <person name="Jiang J."/>
            <person name="Wang Q."/>
            <person name="Zhang B."/>
            <person name="Ji P."/>
            <person name="Sakyi L.B."/>
            <person name="Cui X."/>
            <person name="Yuan T."/>
            <person name="Jiang B."/>
            <person name="Yang W."/>
            <person name="Lam T.T.-Y."/>
            <person name="Chang Q."/>
            <person name="Ding S."/>
            <person name="Wang X."/>
            <person name="Zhu J."/>
            <person name="Ruan X."/>
            <person name="Zhao L."/>
            <person name="Wei J."/>
            <person name="Que T."/>
            <person name="Du C."/>
            <person name="Cheng J."/>
            <person name="Dai P."/>
            <person name="Han X."/>
            <person name="Huang E."/>
            <person name="Gao Y."/>
            <person name="Liu J."/>
            <person name="Shao H."/>
            <person name="Ye R."/>
            <person name="Li L."/>
            <person name="Wei W."/>
            <person name="Wang X."/>
            <person name="Wang C."/>
            <person name="Yang T."/>
            <person name="Huo Q."/>
            <person name="Li W."/>
            <person name="Guo W."/>
            <person name="Chen H."/>
            <person name="Zhou L."/>
            <person name="Ni X."/>
            <person name="Tian J."/>
            <person name="Zhou Y."/>
            <person name="Sheng Y."/>
            <person name="Liu T."/>
            <person name="Pan Y."/>
            <person name="Xia L."/>
            <person name="Li J."/>
            <person name="Zhao F."/>
            <person name="Cao W."/>
        </authorList>
    </citation>
    <scope>NUCLEOTIDE SEQUENCE</scope>
    <source>
        <strain evidence="1">Hyas-2018</strain>
    </source>
</reference>
<protein>
    <submittedName>
        <fullName evidence="1">Uncharacterized protein</fullName>
    </submittedName>
</protein>
<accession>A0ACB7TLI3</accession>